<dbReference type="InterPro" id="IPR051996">
    <property type="entry name" value="Cytochrome_P450_78A"/>
</dbReference>
<dbReference type="InterPro" id="IPR017972">
    <property type="entry name" value="Cyt_P450_CS"/>
</dbReference>
<keyword evidence="10" id="KW-0472">Membrane</keyword>
<dbReference type="GO" id="GO:0004497">
    <property type="term" value="F:monooxygenase activity"/>
    <property type="evidence" value="ECO:0007669"/>
    <property type="project" value="UniProtKB-KW"/>
</dbReference>
<dbReference type="AlphaFoldDB" id="B6U102"/>
<dbReference type="GO" id="GO:0016705">
    <property type="term" value="F:oxidoreductase activity, acting on paired donors, with incorporation or reduction of molecular oxygen"/>
    <property type="evidence" value="ECO:0007669"/>
    <property type="project" value="InterPro"/>
</dbReference>
<evidence type="ECO:0000256" key="7">
    <source>
        <dbReference type="ARBA" id="ARBA00023033"/>
    </source>
</evidence>
<dbReference type="GO" id="GO:0020037">
    <property type="term" value="F:heme binding"/>
    <property type="evidence" value="ECO:0007669"/>
    <property type="project" value="InterPro"/>
</dbReference>
<dbReference type="SUPFAM" id="SSF48264">
    <property type="entry name" value="Cytochrome P450"/>
    <property type="match status" value="1"/>
</dbReference>
<evidence type="ECO:0000256" key="2">
    <source>
        <dbReference type="ARBA" id="ARBA00010617"/>
    </source>
</evidence>
<evidence type="ECO:0000256" key="8">
    <source>
        <dbReference type="PIRSR" id="PIRSR602401-1"/>
    </source>
</evidence>
<dbReference type="PRINTS" id="PR00463">
    <property type="entry name" value="EP450I"/>
</dbReference>
<proteinExistence type="evidence at transcript level"/>
<dbReference type="InterPro" id="IPR002401">
    <property type="entry name" value="Cyt_P450_E_grp-I"/>
</dbReference>
<evidence type="ECO:0000256" key="5">
    <source>
        <dbReference type="ARBA" id="ARBA00023002"/>
    </source>
</evidence>
<name>B6U102_MAIZE</name>
<accession>B6U102</accession>
<dbReference type="EMBL" id="EU970917">
    <property type="protein sequence ID" value="ACG43035.1"/>
    <property type="molecule type" value="mRNA"/>
</dbReference>
<keyword evidence="3 8" id="KW-0349">Heme</keyword>
<dbReference type="Pfam" id="PF00067">
    <property type="entry name" value="p450"/>
    <property type="match status" value="1"/>
</dbReference>
<reference evidence="11" key="1">
    <citation type="journal article" date="2009" name="Plant Mol. Biol.">
        <title>Insights into corn genes derived from large-scale cDNA sequencing.</title>
        <authorList>
            <person name="Alexandrov N.N."/>
            <person name="Brover V.V."/>
            <person name="Freidin S."/>
            <person name="Troukhan M.E."/>
            <person name="Tatarinova T.V."/>
            <person name="Zhang H."/>
            <person name="Swaller T.J."/>
            <person name="Lu Y.P."/>
            <person name="Bouck J."/>
            <person name="Flavell R.B."/>
            <person name="Feldmann K.A."/>
        </authorList>
    </citation>
    <scope>NUCLEOTIDE SEQUENCE</scope>
</reference>
<evidence type="ECO:0000256" key="3">
    <source>
        <dbReference type="ARBA" id="ARBA00022617"/>
    </source>
</evidence>
<organism evidence="11">
    <name type="scientific">Zea mays</name>
    <name type="common">Maize</name>
    <dbReference type="NCBI Taxonomy" id="4577"/>
    <lineage>
        <taxon>Eukaryota</taxon>
        <taxon>Viridiplantae</taxon>
        <taxon>Streptophyta</taxon>
        <taxon>Embryophyta</taxon>
        <taxon>Tracheophyta</taxon>
        <taxon>Spermatophyta</taxon>
        <taxon>Magnoliopsida</taxon>
        <taxon>Liliopsida</taxon>
        <taxon>Poales</taxon>
        <taxon>Poaceae</taxon>
        <taxon>PACMAD clade</taxon>
        <taxon>Panicoideae</taxon>
        <taxon>Andropogonodae</taxon>
        <taxon>Andropogoneae</taxon>
        <taxon>Tripsacinae</taxon>
        <taxon>Zea</taxon>
    </lineage>
</organism>
<dbReference type="FunFam" id="1.10.630.10:FF:000016">
    <property type="entry name" value="Cytochrome P450 78A5"/>
    <property type="match status" value="1"/>
</dbReference>
<sequence>MAMASAACSCTDGTWWVYALPALLGSDTLCAHPALLAGLIFLATVSVALLAWATSPGGPAWTNGRGRLGVTPIVGPRGLPVFGSIFALSRGLPHRALAEMARAAGPRAKELMAFSVGDTPAVVSSCPATAREVLAHPSFADRPVKRSARELMFARAIGFAPNGEYWRRLRRVASTHLFSPRRVASHEPGRQGDAEAMLRSIAAEQSASGAVALRPHLQAAALNNIMGSVFGTRYDVTSGAGAAEAEHLKSMVREGFELLGAFNWSDHLPWLAHLYDPSNVTRRCAALVPRVQTFVRGVIDEHRRRRQNSAALNDNADFVDVLLSLEGDEKLGDDDMVAILWEMVFRGTDTTTLLTEWCMAELVRHPAVQARVRAEVDAAVGAGGCPTDADVARMPYLQAVVKETLRAHPPGPLLSWARLATADVPLCNGMVVPAGTTAMVNMWAITHDAAVWADPDAFAPERFLPSGGGADVDVRGVDLRLAPFGAGRRVCPGKNLGLTTVGLWVARLVHAFQWALPDGAAAVCLDEVLKLSLEMKTPLVAAAIPRTA</sequence>
<evidence type="ECO:0000313" key="11">
    <source>
        <dbReference type="EMBL" id="ACG43035.1"/>
    </source>
</evidence>
<comment type="cofactor">
    <cofactor evidence="1 8">
        <name>heme</name>
        <dbReference type="ChEBI" id="CHEBI:30413"/>
    </cofactor>
</comment>
<evidence type="ECO:0000256" key="4">
    <source>
        <dbReference type="ARBA" id="ARBA00022723"/>
    </source>
</evidence>
<keyword evidence="4 8" id="KW-0479">Metal-binding</keyword>
<keyword evidence="7 9" id="KW-0503">Monooxygenase</keyword>
<dbReference type="GO" id="GO:0005506">
    <property type="term" value="F:iron ion binding"/>
    <property type="evidence" value="ECO:0007669"/>
    <property type="project" value="InterPro"/>
</dbReference>
<dbReference type="ExpressionAtlas" id="B6U102">
    <property type="expression patterns" value="differential"/>
</dbReference>
<dbReference type="InterPro" id="IPR001128">
    <property type="entry name" value="Cyt_P450"/>
</dbReference>
<keyword evidence="6 8" id="KW-0408">Iron</keyword>
<keyword evidence="10" id="KW-1133">Transmembrane helix</keyword>
<dbReference type="PANTHER" id="PTHR47946">
    <property type="entry name" value="CYTOCHROME P450 78A7-RELATED"/>
    <property type="match status" value="1"/>
</dbReference>
<dbReference type="PRINTS" id="PR00385">
    <property type="entry name" value="P450"/>
</dbReference>
<dbReference type="Gene3D" id="1.10.630.10">
    <property type="entry name" value="Cytochrome P450"/>
    <property type="match status" value="1"/>
</dbReference>
<evidence type="ECO:0000256" key="9">
    <source>
        <dbReference type="RuleBase" id="RU000461"/>
    </source>
</evidence>
<dbReference type="InterPro" id="IPR036396">
    <property type="entry name" value="Cyt_P450_sf"/>
</dbReference>
<evidence type="ECO:0000256" key="6">
    <source>
        <dbReference type="ARBA" id="ARBA00023004"/>
    </source>
</evidence>
<keyword evidence="10" id="KW-0812">Transmembrane</keyword>
<dbReference type="CDD" id="cd11076">
    <property type="entry name" value="CYP78"/>
    <property type="match status" value="1"/>
</dbReference>
<dbReference type="PANTHER" id="PTHR47946:SF6">
    <property type="entry name" value="CYTOCHROME P450 78A7"/>
    <property type="match status" value="1"/>
</dbReference>
<protein>
    <submittedName>
        <fullName evidence="11">Cytochrome P450 CYP78A1</fullName>
    </submittedName>
</protein>
<feature type="binding site" description="axial binding residue" evidence="8">
    <location>
        <position position="491"/>
    </location>
    <ligand>
        <name>heme</name>
        <dbReference type="ChEBI" id="CHEBI:30413"/>
    </ligand>
    <ligandPart>
        <name>Fe</name>
        <dbReference type="ChEBI" id="CHEBI:18248"/>
    </ligandPart>
</feature>
<dbReference type="PROSITE" id="PS00086">
    <property type="entry name" value="CYTOCHROME_P450"/>
    <property type="match status" value="1"/>
</dbReference>
<feature type="transmembrane region" description="Helical" evidence="10">
    <location>
        <begin position="35"/>
        <end position="53"/>
    </location>
</feature>
<keyword evidence="5 9" id="KW-0560">Oxidoreductase</keyword>
<comment type="similarity">
    <text evidence="2 9">Belongs to the cytochrome P450 family.</text>
</comment>
<evidence type="ECO:0000256" key="10">
    <source>
        <dbReference type="SAM" id="Phobius"/>
    </source>
</evidence>
<evidence type="ECO:0000256" key="1">
    <source>
        <dbReference type="ARBA" id="ARBA00001971"/>
    </source>
</evidence>